<name>A0A553R820_9TELE</name>
<feature type="region of interest" description="Disordered" evidence="1">
    <location>
        <begin position="1"/>
        <end position="37"/>
    </location>
</feature>
<sequence>MENRMLNRRFGSPMTSGDFHHLRSSGPLKPVERSQIV</sequence>
<dbReference type="AlphaFoldDB" id="A0A553R820"/>
<evidence type="ECO:0000256" key="1">
    <source>
        <dbReference type="SAM" id="MobiDB-lite"/>
    </source>
</evidence>
<dbReference type="Proteomes" id="UP000316079">
    <property type="component" value="Unassembled WGS sequence"/>
</dbReference>
<feature type="non-terminal residue" evidence="2">
    <location>
        <position position="37"/>
    </location>
</feature>
<protein>
    <submittedName>
        <fullName evidence="2">Uncharacterized protein</fullName>
    </submittedName>
</protein>
<gene>
    <name evidence="2" type="ORF">DNTS_027905</name>
</gene>
<evidence type="ECO:0000313" key="3">
    <source>
        <dbReference type="Proteomes" id="UP000316079"/>
    </source>
</evidence>
<reference evidence="2 3" key="1">
    <citation type="journal article" date="2019" name="Sci. Data">
        <title>Hybrid genome assembly and annotation of Danionella translucida.</title>
        <authorList>
            <person name="Kadobianskyi M."/>
            <person name="Schulze L."/>
            <person name="Schuelke M."/>
            <person name="Judkewitz B."/>
        </authorList>
    </citation>
    <scope>NUCLEOTIDE SEQUENCE [LARGE SCALE GENOMIC DNA]</scope>
    <source>
        <strain evidence="2 3">Bolton</strain>
    </source>
</reference>
<accession>A0A553R820</accession>
<keyword evidence="3" id="KW-1185">Reference proteome</keyword>
<dbReference type="EMBL" id="SRMA01025174">
    <property type="protein sequence ID" value="TRY98316.1"/>
    <property type="molecule type" value="Genomic_DNA"/>
</dbReference>
<proteinExistence type="predicted"/>
<organism evidence="2 3">
    <name type="scientific">Danionella cerebrum</name>
    <dbReference type="NCBI Taxonomy" id="2873325"/>
    <lineage>
        <taxon>Eukaryota</taxon>
        <taxon>Metazoa</taxon>
        <taxon>Chordata</taxon>
        <taxon>Craniata</taxon>
        <taxon>Vertebrata</taxon>
        <taxon>Euteleostomi</taxon>
        <taxon>Actinopterygii</taxon>
        <taxon>Neopterygii</taxon>
        <taxon>Teleostei</taxon>
        <taxon>Ostariophysi</taxon>
        <taxon>Cypriniformes</taxon>
        <taxon>Danionidae</taxon>
        <taxon>Danioninae</taxon>
        <taxon>Danionella</taxon>
    </lineage>
</organism>
<evidence type="ECO:0000313" key="2">
    <source>
        <dbReference type="EMBL" id="TRY98316.1"/>
    </source>
</evidence>
<comment type="caution">
    <text evidence="2">The sequence shown here is derived from an EMBL/GenBank/DDBJ whole genome shotgun (WGS) entry which is preliminary data.</text>
</comment>